<dbReference type="InterPro" id="IPR006352">
    <property type="entry name" value="GlmM_bact"/>
</dbReference>
<evidence type="ECO:0000256" key="9">
    <source>
        <dbReference type="HAMAP-Rule" id="MF_01554"/>
    </source>
</evidence>
<dbReference type="InterPro" id="IPR005845">
    <property type="entry name" value="A-D-PHexomutase_a/b/a-II"/>
</dbReference>
<evidence type="ECO:0000256" key="1">
    <source>
        <dbReference type="ARBA" id="ARBA00010231"/>
    </source>
</evidence>
<dbReference type="PRINTS" id="PR00509">
    <property type="entry name" value="PGMPMM"/>
</dbReference>
<name>A0AAT9LCC5_9FIRM</name>
<evidence type="ECO:0000256" key="7">
    <source>
        <dbReference type="ARBA" id="ARBA00066330"/>
    </source>
</evidence>
<feature type="domain" description="Alpha-D-phosphohexomutase C-terminal" evidence="12">
    <location>
        <begin position="369"/>
        <end position="431"/>
    </location>
</feature>
<dbReference type="GO" id="GO:0004615">
    <property type="term" value="F:phosphomannomutase activity"/>
    <property type="evidence" value="ECO:0007669"/>
    <property type="project" value="TreeGrafter"/>
</dbReference>
<reference evidence="16" key="1">
    <citation type="submission" date="2020-10" db="EMBL/GenBank/DDBJ databases">
        <authorList>
            <person name="Kadnikov V."/>
            <person name="Beletsky A.V."/>
            <person name="Mardanov A.V."/>
            <person name="Karnachuk O.V."/>
            <person name="Ravin N.V."/>
        </authorList>
    </citation>
    <scope>NUCLEOTIDE SEQUENCE</scope>
    <source>
        <strain evidence="16">Bu02</strain>
    </source>
</reference>
<dbReference type="PANTHER" id="PTHR42946:SF1">
    <property type="entry name" value="PHOSPHOGLUCOMUTASE (ALPHA-D-GLUCOSE-1,6-BISPHOSPHATE-DEPENDENT)"/>
    <property type="match status" value="1"/>
</dbReference>
<dbReference type="InterPro" id="IPR005841">
    <property type="entry name" value="Alpha-D-phosphohexomutase_SF"/>
</dbReference>
<feature type="binding site" evidence="9">
    <location>
        <position position="240"/>
    </location>
    <ligand>
        <name>Mg(2+)</name>
        <dbReference type="ChEBI" id="CHEBI:18420"/>
    </ligand>
</feature>
<feature type="domain" description="Alpha-D-phosphohexomutase alpha/beta/alpha" evidence="13">
    <location>
        <begin position="2"/>
        <end position="120"/>
    </location>
</feature>
<comment type="similarity">
    <text evidence="1 9 10">Belongs to the phosphohexose mutase family.</text>
</comment>
<dbReference type="FunFam" id="3.30.310.50:FF:000001">
    <property type="entry name" value="Phosphoglucosamine mutase"/>
    <property type="match status" value="1"/>
</dbReference>
<feature type="modified residue" description="Phosphoserine" evidence="9">
    <location>
        <position position="96"/>
    </location>
</feature>
<comment type="function">
    <text evidence="9 11">Catalyzes the conversion of glucosamine-6-phosphate to glucosamine-1-phosphate.</text>
</comment>
<feature type="active site" description="Phosphoserine intermediate" evidence="9">
    <location>
        <position position="96"/>
    </location>
</feature>
<gene>
    <name evidence="9" type="primary">glmM</name>
    <name evidence="16" type="ORF">IMF26_07815</name>
</gene>
<evidence type="ECO:0000256" key="5">
    <source>
        <dbReference type="ARBA" id="ARBA00023235"/>
    </source>
</evidence>
<evidence type="ECO:0000256" key="3">
    <source>
        <dbReference type="ARBA" id="ARBA00022723"/>
    </source>
</evidence>
<evidence type="ECO:0000313" key="16">
    <source>
        <dbReference type="EMBL" id="QUL97972.1"/>
    </source>
</evidence>
<dbReference type="Pfam" id="PF02879">
    <property type="entry name" value="PGM_PMM_II"/>
    <property type="match status" value="1"/>
</dbReference>
<dbReference type="FunFam" id="3.40.120.10:FF:000002">
    <property type="entry name" value="Phosphoglucosamine mutase"/>
    <property type="match status" value="1"/>
</dbReference>
<reference evidence="16" key="2">
    <citation type="journal article" date="2023" name="Biology">
        <title>Prokaryotic Life Associated with Coal-Fire Gas Vents Revealed by Metagenomics.</title>
        <authorList>
            <person name="Kadnikov V.V."/>
            <person name="Mardanov A.V."/>
            <person name="Beletsky A.V."/>
            <person name="Karnachuk O.V."/>
            <person name="Ravin N.V."/>
        </authorList>
    </citation>
    <scope>NUCLEOTIDE SEQUENCE</scope>
    <source>
        <strain evidence="16">Bu02</strain>
    </source>
</reference>
<dbReference type="InterPro" id="IPR005844">
    <property type="entry name" value="A-D-PHexomutase_a/b/a-I"/>
</dbReference>
<dbReference type="Gene3D" id="3.30.310.50">
    <property type="entry name" value="Alpha-D-phosphohexomutase, C-terminal domain"/>
    <property type="match status" value="1"/>
</dbReference>
<keyword evidence="3 9" id="KW-0479">Metal-binding</keyword>
<organism evidence="16">
    <name type="scientific">Candidatus Fermentithermobacillus carboniphilus</name>
    <dbReference type="NCBI Taxonomy" id="3085328"/>
    <lineage>
        <taxon>Bacteria</taxon>
        <taxon>Bacillati</taxon>
        <taxon>Bacillota</taxon>
        <taxon>Candidatus Fermentithermobacillia</taxon>
        <taxon>Candidatus Fermentithermobacillales</taxon>
        <taxon>Candidatus Fermentithermobacillaceae</taxon>
        <taxon>Candidatus Fermentithermobacillus</taxon>
    </lineage>
</organism>
<dbReference type="EC" id="5.4.2.10" evidence="7 9"/>
<evidence type="ECO:0000259" key="14">
    <source>
        <dbReference type="Pfam" id="PF02879"/>
    </source>
</evidence>
<dbReference type="SUPFAM" id="SSF53738">
    <property type="entry name" value="Phosphoglucomutase, first 3 domains"/>
    <property type="match status" value="3"/>
</dbReference>
<comment type="catalytic activity">
    <reaction evidence="6 9 11">
        <text>alpha-D-glucosamine 1-phosphate = D-glucosamine 6-phosphate</text>
        <dbReference type="Rhea" id="RHEA:23424"/>
        <dbReference type="ChEBI" id="CHEBI:58516"/>
        <dbReference type="ChEBI" id="CHEBI:58725"/>
        <dbReference type="EC" id="5.4.2.10"/>
    </reaction>
</comment>
<dbReference type="SUPFAM" id="SSF55957">
    <property type="entry name" value="Phosphoglucomutase, C-terminal domain"/>
    <property type="match status" value="1"/>
</dbReference>
<accession>A0AAT9LCC5</accession>
<dbReference type="NCBIfam" id="TIGR01455">
    <property type="entry name" value="glmM"/>
    <property type="match status" value="1"/>
</dbReference>
<dbReference type="GO" id="GO:0009252">
    <property type="term" value="P:peptidoglycan biosynthetic process"/>
    <property type="evidence" value="ECO:0007669"/>
    <property type="project" value="TreeGrafter"/>
</dbReference>
<dbReference type="GO" id="GO:0005975">
    <property type="term" value="P:carbohydrate metabolic process"/>
    <property type="evidence" value="ECO:0007669"/>
    <property type="project" value="InterPro"/>
</dbReference>
<dbReference type="InterPro" id="IPR036900">
    <property type="entry name" value="A-D-PHexomutase_C_sf"/>
</dbReference>
<dbReference type="GO" id="GO:0008966">
    <property type="term" value="F:phosphoglucosamine mutase activity"/>
    <property type="evidence" value="ECO:0007669"/>
    <property type="project" value="UniProtKB-UniRule"/>
</dbReference>
<evidence type="ECO:0000259" key="15">
    <source>
        <dbReference type="Pfam" id="PF02880"/>
    </source>
</evidence>
<dbReference type="Pfam" id="PF00408">
    <property type="entry name" value="PGM_PMM_IV"/>
    <property type="match status" value="1"/>
</dbReference>
<dbReference type="GO" id="GO:0006048">
    <property type="term" value="P:UDP-N-acetylglucosamine biosynthetic process"/>
    <property type="evidence" value="ECO:0007669"/>
    <property type="project" value="TreeGrafter"/>
</dbReference>
<dbReference type="Pfam" id="PF02880">
    <property type="entry name" value="PGM_PMM_III"/>
    <property type="match status" value="1"/>
</dbReference>
<dbReference type="InterPro" id="IPR005846">
    <property type="entry name" value="A-D-PHexomutase_a/b/a-III"/>
</dbReference>
<dbReference type="GO" id="GO:0005829">
    <property type="term" value="C:cytosol"/>
    <property type="evidence" value="ECO:0007669"/>
    <property type="project" value="TreeGrafter"/>
</dbReference>
<dbReference type="Gene3D" id="3.40.120.10">
    <property type="entry name" value="Alpha-D-Glucose-1,6-Bisphosphate, subunit A, domain 3"/>
    <property type="match status" value="3"/>
</dbReference>
<dbReference type="KEGG" id="fcz:IMF26_07815"/>
<feature type="binding site" evidence="9">
    <location>
        <position position="236"/>
    </location>
    <ligand>
        <name>Mg(2+)</name>
        <dbReference type="ChEBI" id="CHEBI:18420"/>
    </ligand>
</feature>
<evidence type="ECO:0000256" key="6">
    <source>
        <dbReference type="ARBA" id="ARBA00050364"/>
    </source>
</evidence>
<evidence type="ECO:0000256" key="10">
    <source>
        <dbReference type="RuleBase" id="RU004326"/>
    </source>
</evidence>
<dbReference type="CDD" id="cd05802">
    <property type="entry name" value="GlmM"/>
    <property type="match status" value="1"/>
</dbReference>
<proteinExistence type="inferred from homology"/>
<protein>
    <recommendedName>
        <fullName evidence="8 9">Phosphoglucosamine mutase</fullName>
        <ecNumber evidence="7 9">5.4.2.10</ecNumber>
    </recommendedName>
</protein>
<feature type="domain" description="Alpha-D-phosphohexomutase alpha/beta/alpha" evidence="15">
    <location>
        <begin position="253"/>
        <end position="362"/>
    </location>
</feature>
<dbReference type="InterPro" id="IPR016066">
    <property type="entry name" value="A-D-PHexomutase_CS"/>
</dbReference>
<dbReference type="InterPro" id="IPR016055">
    <property type="entry name" value="A-D-PHexomutase_a/b/a-I/II/III"/>
</dbReference>
<comment type="PTM">
    <text evidence="9">Activated by phosphorylation.</text>
</comment>
<keyword evidence="2 9" id="KW-0597">Phosphoprotein</keyword>
<dbReference type="PANTHER" id="PTHR42946">
    <property type="entry name" value="PHOSPHOHEXOSE MUTASE"/>
    <property type="match status" value="1"/>
</dbReference>
<keyword evidence="4 9" id="KW-0460">Magnesium</keyword>
<dbReference type="GO" id="GO:0000287">
    <property type="term" value="F:magnesium ion binding"/>
    <property type="evidence" value="ECO:0007669"/>
    <property type="project" value="UniProtKB-UniRule"/>
</dbReference>
<dbReference type="InterPro" id="IPR050060">
    <property type="entry name" value="Phosphoglucosamine_mutase"/>
</dbReference>
<keyword evidence="5 9" id="KW-0413">Isomerase</keyword>
<feature type="binding site" evidence="9">
    <location>
        <position position="238"/>
    </location>
    <ligand>
        <name>Mg(2+)</name>
        <dbReference type="ChEBI" id="CHEBI:18420"/>
    </ligand>
</feature>
<evidence type="ECO:0000256" key="2">
    <source>
        <dbReference type="ARBA" id="ARBA00022553"/>
    </source>
</evidence>
<dbReference type="FunFam" id="3.40.120.10:FF:000001">
    <property type="entry name" value="Phosphoglucosamine mutase"/>
    <property type="match status" value="1"/>
</dbReference>
<feature type="domain" description="Alpha-D-phosphohexomutase alpha/beta/alpha" evidence="14">
    <location>
        <begin position="154"/>
        <end position="249"/>
    </location>
</feature>
<evidence type="ECO:0000259" key="12">
    <source>
        <dbReference type="Pfam" id="PF00408"/>
    </source>
</evidence>
<evidence type="ECO:0000256" key="11">
    <source>
        <dbReference type="RuleBase" id="RU004327"/>
    </source>
</evidence>
<dbReference type="HAMAP" id="MF_01554_B">
    <property type="entry name" value="GlmM_B"/>
    <property type="match status" value="1"/>
</dbReference>
<comment type="cofactor">
    <cofactor evidence="9">
        <name>Mg(2+)</name>
        <dbReference type="ChEBI" id="CHEBI:18420"/>
    </cofactor>
    <text evidence="9">Binds 1 Mg(2+) ion per subunit.</text>
</comment>
<evidence type="ECO:0000259" key="13">
    <source>
        <dbReference type="Pfam" id="PF02878"/>
    </source>
</evidence>
<evidence type="ECO:0000256" key="8">
    <source>
        <dbReference type="ARBA" id="ARBA00068193"/>
    </source>
</evidence>
<evidence type="ECO:0000256" key="4">
    <source>
        <dbReference type="ARBA" id="ARBA00022842"/>
    </source>
</evidence>
<dbReference type="Pfam" id="PF02878">
    <property type="entry name" value="PGM_PMM_I"/>
    <property type="match status" value="1"/>
</dbReference>
<dbReference type="PROSITE" id="PS00710">
    <property type="entry name" value="PGM_PMM"/>
    <property type="match status" value="1"/>
</dbReference>
<dbReference type="InterPro" id="IPR005843">
    <property type="entry name" value="A-D-PHexomutase_C"/>
</dbReference>
<dbReference type="EMBL" id="CP062796">
    <property type="protein sequence ID" value="QUL97972.1"/>
    <property type="molecule type" value="Genomic_DNA"/>
</dbReference>
<sequence length="455" mass="49379">MNLFGTDGIRGVANADLSWETAFRLGRAVGLYLSPGRDLCVGKDTRASGDMLEAALIAGITSTGRHVTRFGRVTTPGLSYLVRRLSFGGGIMISASHNPFEYNGLKVFGPDGRKIPDETEIFFSRLILEKSDDGPFPTGSGIGRVADGFSLSDHYVEFLANIPRQRFSGLKVLLDTANGSTSDIAPRVWRQVCKEVSVINDTPDGCNINKECGSTHPEKLRRLVKEGGFDVGFAYDGDGDRCIAVDEKGQILDGDHIMAILAIWMKDAGTLKGDTVVGTVMANIGLELCLKEHGIKFVRTPVGDRYVLEEMDRGGYSLGGEQSGHVIFRDILPAGDGIITSLILADVLTSSGSRLSELRSIVPKVPQVMVNVRVSQPRAIMERERMLQAIETAQNQIGTGGRVLVRASGTEPVIRVMVESFDHAKVTRCIQYLEEVIREEEGSCVRARLTESSSG</sequence>
<feature type="binding site" description="via phosphate group" evidence="9">
    <location>
        <position position="96"/>
    </location>
    <ligand>
        <name>Mg(2+)</name>
        <dbReference type="ChEBI" id="CHEBI:18420"/>
    </ligand>
</feature>
<dbReference type="AlphaFoldDB" id="A0AAT9LCC5"/>